<evidence type="ECO:0000256" key="6">
    <source>
        <dbReference type="ARBA" id="ARBA00023163"/>
    </source>
</evidence>
<evidence type="ECO:0000256" key="7">
    <source>
        <dbReference type="ARBA" id="ARBA00048552"/>
    </source>
</evidence>
<dbReference type="NCBIfam" id="NF003519">
    <property type="entry name" value="PRK05182.2-5"/>
    <property type="match status" value="1"/>
</dbReference>
<dbReference type="GO" id="GO:0006351">
    <property type="term" value="P:DNA-templated transcription"/>
    <property type="evidence" value="ECO:0007669"/>
    <property type="project" value="InterPro"/>
</dbReference>
<keyword evidence="5" id="KW-0548">Nucleotidyltransferase</keyword>
<dbReference type="CDD" id="cd06928">
    <property type="entry name" value="RNAP_alpha_NTD"/>
    <property type="match status" value="1"/>
</dbReference>
<evidence type="ECO:0000256" key="4">
    <source>
        <dbReference type="ARBA" id="ARBA00022679"/>
    </source>
</evidence>
<feature type="domain" description="DNA-directed RNA polymerase RpoA/D/Rpb3-type" evidence="8">
    <location>
        <begin position="19"/>
        <end position="226"/>
    </location>
</feature>
<evidence type="ECO:0000256" key="2">
    <source>
        <dbReference type="ARBA" id="ARBA00012418"/>
    </source>
</evidence>
<dbReference type="Pfam" id="PF01193">
    <property type="entry name" value="RNA_pol_L"/>
    <property type="match status" value="1"/>
</dbReference>
<dbReference type="InterPro" id="IPR036603">
    <property type="entry name" value="RBP11-like"/>
</dbReference>
<dbReference type="AlphaFoldDB" id="X0UAB9"/>
<comment type="caution">
    <text evidence="9">The sequence shown here is derived from an EMBL/GenBank/DDBJ whole genome shotgun (WGS) entry which is preliminary data.</text>
</comment>
<dbReference type="InterPro" id="IPR011262">
    <property type="entry name" value="DNA-dir_RNA_pol_insert"/>
</dbReference>
<protein>
    <recommendedName>
        <fullName evidence="2">DNA-directed RNA polymerase</fullName>
        <ecNumber evidence="2">2.7.7.6</ecNumber>
    </recommendedName>
</protein>
<dbReference type="Pfam" id="PF01000">
    <property type="entry name" value="RNA_pol_A_bac"/>
    <property type="match status" value="1"/>
</dbReference>
<dbReference type="FunFam" id="2.170.120.12:FF:000001">
    <property type="entry name" value="DNA-directed RNA polymerase subunit alpha"/>
    <property type="match status" value="1"/>
</dbReference>
<dbReference type="Gene3D" id="2.170.120.12">
    <property type="entry name" value="DNA-directed RNA polymerase, insert domain"/>
    <property type="match status" value="1"/>
</dbReference>
<dbReference type="EC" id="2.7.7.6" evidence="2"/>
<gene>
    <name evidence="9" type="ORF">S01H1_36184</name>
</gene>
<name>X0UAB9_9ZZZZ</name>
<dbReference type="GO" id="GO:0003899">
    <property type="term" value="F:DNA-directed RNA polymerase activity"/>
    <property type="evidence" value="ECO:0007669"/>
    <property type="project" value="UniProtKB-EC"/>
</dbReference>
<dbReference type="Gene3D" id="3.30.1360.10">
    <property type="entry name" value="RNA polymerase, RBP11-like subunit"/>
    <property type="match status" value="1"/>
</dbReference>
<keyword evidence="3" id="KW-0240">DNA-directed RNA polymerase</keyword>
<keyword evidence="6" id="KW-0804">Transcription</keyword>
<evidence type="ECO:0000259" key="8">
    <source>
        <dbReference type="SMART" id="SM00662"/>
    </source>
</evidence>
<dbReference type="SUPFAM" id="SSF56553">
    <property type="entry name" value="Insert subdomain of RNA polymerase alpha subunit"/>
    <property type="match status" value="1"/>
</dbReference>
<dbReference type="GO" id="GO:0000428">
    <property type="term" value="C:DNA-directed RNA polymerase complex"/>
    <property type="evidence" value="ECO:0007669"/>
    <property type="project" value="UniProtKB-KW"/>
</dbReference>
<feature type="non-terminal residue" evidence="9">
    <location>
        <position position="257"/>
    </location>
</feature>
<sequence>MDELIFPEGIDVKELAATRGRIAIQPLERGHGTTLGNALRRILLSSIPGAAVVRVNLASVYHEYDTIEGIKESVLEIILNLKGLSLRLHDDELKRLTIEKQGPCEVKAADIDLPLGVEIANPELHIATLNEHGRLEMELEVESGFGYRSAEMNRLEEASLAVIPIDSDFSPVRQVSFAIEGTRVGGSTGYEQLNLDVTTDGGIKPEEALSEAASILRRYLDLFSDFGEHPFGIAKVGAEEEIDTLSASLEELEIDRR</sequence>
<keyword evidence="4" id="KW-0808">Transferase</keyword>
<dbReference type="GO" id="GO:0005737">
    <property type="term" value="C:cytoplasm"/>
    <property type="evidence" value="ECO:0007669"/>
    <property type="project" value="UniProtKB-ARBA"/>
</dbReference>
<dbReference type="SMART" id="SM00662">
    <property type="entry name" value="RPOLD"/>
    <property type="match status" value="1"/>
</dbReference>
<dbReference type="EMBL" id="BARS01022652">
    <property type="protein sequence ID" value="GAG02460.1"/>
    <property type="molecule type" value="Genomic_DNA"/>
</dbReference>
<dbReference type="InterPro" id="IPR036643">
    <property type="entry name" value="RNApol_insert_sf"/>
</dbReference>
<evidence type="ECO:0000256" key="3">
    <source>
        <dbReference type="ARBA" id="ARBA00022478"/>
    </source>
</evidence>
<dbReference type="SUPFAM" id="SSF55257">
    <property type="entry name" value="RBP11-like subunits of RNA polymerase"/>
    <property type="match status" value="1"/>
</dbReference>
<dbReference type="GO" id="GO:0046983">
    <property type="term" value="F:protein dimerization activity"/>
    <property type="evidence" value="ECO:0007669"/>
    <property type="project" value="InterPro"/>
</dbReference>
<evidence type="ECO:0000313" key="9">
    <source>
        <dbReference type="EMBL" id="GAG02460.1"/>
    </source>
</evidence>
<dbReference type="InterPro" id="IPR011263">
    <property type="entry name" value="DNA-dir_RNA_pol_RpoA/D/Rpb3"/>
</dbReference>
<dbReference type="GO" id="GO:0003677">
    <property type="term" value="F:DNA binding"/>
    <property type="evidence" value="ECO:0007669"/>
    <property type="project" value="InterPro"/>
</dbReference>
<accession>X0UAB9</accession>
<dbReference type="InterPro" id="IPR011773">
    <property type="entry name" value="DNA-dir_RpoA"/>
</dbReference>
<evidence type="ECO:0000256" key="5">
    <source>
        <dbReference type="ARBA" id="ARBA00022695"/>
    </source>
</evidence>
<proteinExistence type="inferred from homology"/>
<reference evidence="9" key="1">
    <citation type="journal article" date="2014" name="Front. Microbiol.">
        <title>High frequency of phylogenetically diverse reductive dehalogenase-homologous genes in deep subseafloor sedimentary metagenomes.</title>
        <authorList>
            <person name="Kawai M."/>
            <person name="Futagami T."/>
            <person name="Toyoda A."/>
            <person name="Takaki Y."/>
            <person name="Nishi S."/>
            <person name="Hori S."/>
            <person name="Arai W."/>
            <person name="Tsubouchi T."/>
            <person name="Morono Y."/>
            <person name="Uchiyama I."/>
            <person name="Ito T."/>
            <person name="Fujiyama A."/>
            <person name="Inagaki F."/>
            <person name="Takami H."/>
        </authorList>
    </citation>
    <scope>NUCLEOTIDE SEQUENCE</scope>
    <source>
        <strain evidence="9">Expedition CK06-06</strain>
    </source>
</reference>
<comment type="similarity">
    <text evidence="1">Belongs to the RNA polymerase alpha chain family.</text>
</comment>
<dbReference type="NCBIfam" id="TIGR02027">
    <property type="entry name" value="rpoA"/>
    <property type="match status" value="1"/>
</dbReference>
<evidence type="ECO:0000256" key="1">
    <source>
        <dbReference type="ARBA" id="ARBA00007123"/>
    </source>
</evidence>
<comment type="catalytic activity">
    <reaction evidence="7">
        <text>RNA(n) + a ribonucleoside 5'-triphosphate = RNA(n+1) + diphosphate</text>
        <dbReference type="Rhea" id="RHEA:21248"/>
        <dbReference type="Rhea" id="RHEA-COMP:14527"/>
        <dbReference type="Rhea" id="RHEA-COMP:17342"/>
        <dbReference type="ChEBI" id="CHEBI:33019"/>
        <dbReference type="ChEBI" id="CHEBI:61557"/>
        <dbReference type="ChEBI" id="CHEBI:140395"/>
        <dbReference type="EC" id="2.7.7.6"/>
    </reaction>
</comment>
<organism evidence="9">
    <name type="scientific">marine sediment metagenome</name>
    <dbReference type="NCBI Taxonomy" id="412755"/>
    <lineage>
        <taxon>unclassified sequences</taxon>
        <taxon>metagenomes</taxon>
        <taxon>ecological metagenomes</taxon>
    </lineage>
</organism>